<dbReference type="InterPro" id="IPR046475">
    <property type="entry name" value="DUF6796"/>
</dbReference>
<dbReference type="OrthoDB" id="5896707at2"/>
<protein>
    <submittedName>
        <fullName evidence="2">Uncharacterized protein</fullName>
    </submittedName>
</protein>
<feature type="transmembrane region" description="Helical" evidence="1">
    <location>
        <begin position="50"/>
        <end position="72"/>
    </location>
</feature>
<feature type="transmembrane region" description="Helical" evidence="1">
    <location>
        <begin position="129"/>
        <end position="149"/>
    </location>
</feature>
<name>A0A1G5F5C2_9FIRM</name>
<gene>
    <name evidence="2" type="ORF">SAMN02910451_02266</name>
</gene>
<keyword evidence="1" id="KW-0472">Membrane</keyword>
<dbReference type="Proteomes" id="UP000183047">
    <property type="component" value="Unassembled WGS sequence"/>
</dbReference>
<feature type="transmembrane region" description="Helical" evidence="1">
    <location>
        <begin position="6"/>
        <end position="24"/>
    </location>
</feature>
<dbReference type="Pfam" id="PF20599">
    <property type="entry name" value="DUF6796"/>
    <property type="match status" value="1"/>
</dbReference>
<keyword evidence="3" id="KW-1185">Reference proteome</keyword>
<proteinExistence type="predicted"/>
<keyword evidence="1" id="KW-1133">Transmembrane helix</keyword>
<feature type="transmembrane region" description="Helical" evidence="1">
    <location>
        <begin position="180"/>
        <end position="200"/>
    </location>
</feature>
<accession>A0A1G5F5C2</accession>
<organism evidence="2 3">
    <name type="scientific">Butyrivibrio hungatei</name>
    <dbReference type="NCBI Taxonomy" id="185008"/>
    <lineage>
        <taxon>Bacteria</taxon>
        <taxon>Bacillati</taxon>
        <taxon>Bacillota</taxon>
        <taxon>Clostridia</taxon>
        <taxon>Lachnospirales</taxon>
        <taxon>Lachnospiraceae</taxon>
        <taxon>Butyrivibrio</taxon>
    </lineage>
</organism>
<feature type="transmembrane region" description="Helical" evidence="1">
    <location>
        <begin position="84"/>
        <end position="109"/>
    </location>
</feature>
<reference evidence="3" key="1">
    <citation type="submission" date="2016-10" db="EMBL/GenBank/DDBJ databases">
        <authorList>
            <person name="Varghese N."/>
            <person name="Submissions S."/>
        </authorList>
    </citation>
    <scope>NUCLEOTIDE SEQUENCE [LARGE SCALE GENOMIC DNA]</scope>
    <source>
        <strain evidence="3">XBD2006</strain>
    </source>
</reference>
<dbReference type="RefSeq" id="WP_026667917.1">
    <property type="nucleotide sequence ID" value="NZ_FMUR01000013.1"/>
</dbReference>
<keyword evidence="1" id="KW-0812">Transmembrane</keyword>
<dbReference type="EMBL" id="FMUR01000013">
    <property type="protein sequence ID" value="SCY34476.1"/>
    <property type="molecule type" value="Genomic_DNA"/>
</dbReference>
<evidence type="ECO:0000313" key="3">
    <source>
        <dbReference type="Proteomes" id="UP000183047"/>
    </source>
</evidence>
<evidence type="ECO:0000256" key="1">
    <source>
        <dbReference type="SAM" id="Phobius"/>
    </source>
</evidence>
<dbReference type="AlphaFoldDB" id="A0A1G5F5C2"/>
<sequence length="207" mass="22630">MTTVITVGLIGALLMFCGDMTLYFDKDDYVQDGTINPIIDIMKELPPKRVMLGGLIGPVAAFLYCIGFYHIVLITDEAFHNAAFAAFLLSCFGIIAGGAYHSHCAYLGLLGADEHRDGLDIAMKYFQKLALILYAGEGLGLLILIVLIALGKTVFPQWMALISPGVLFLLKPLSRKLPKGLHMVICGGYTNFIFIVYYAVAIMQTLL</sequence>
<evidence type="ECO:0000313" key="2">
    <source>
        <dbReference type="EMBL" id="SCY34476.1"/>
    </source>
</evidence>